<comment type="caution">
    <text evidence="3">The sequence shown here is derived from an EMBL/GenBank/DDBJ whole genome shotgun (WGS) entry which is preliminary data.</text>
</comment>
<dbReference type="GO" id="GO:0005829">
    <property type="term" value="C:cytosol"/>
    <property type="evidence" value="ECO:0007669"/>
    <property type="project" value="TreeGrafter"/>
</dbReference>
<dbReference type="RefSeq" id="WP_146853742.1">
    <property type="nucleotide sequence ID" value="NZ_BAAAHR010000001.1"/>
</dbReference>
<name>A0A7W3JIM3_9MICO</name>
<dbReference type="Gene3D" id="3.30.420.10">
    <property type="entry name" value="Ribonuclease H-like superfamily/Ribonuclease H"/>
    <property type="match status" value="1"/>
</dbReference>
<dbReference type="InterPro" id="IPR036397">
    <property type="entry name" value="RNaseH_sf"/>
</dbReference>
<evidence type="ECO:0000313" key="5">
    <source>
        <dbReference type="Proteomes" id="UP000522688"/>
    </source>
</evidence>
<keyword evidence="3" id="KW-0548">Nucleotidyltransferase</keyword>
<keyword evidence="3" id="KW-0808">Transferase</keyword>
<dbReference type="EMBL" id="BJUV01000008">
    <property type="protein sequence ID" value="GEK82754.1"/>
    <property type="molecule type" value="Genomic_DNA"/>
</dbReference>
<dbReference type="EMBL" id="JACGWW010000002">
    <property type="protein sequence ID" value="MBA8813528.1"/>
    <property type="molecule type" value="Genomic_DNA"/>
</dbReference>
<organism evidence="3 5">
    <name type="scientific">Frigoribacterium faeni</name>
    <dbReference type="NCBI Taxonomy" id="145483"/>
    <lineage>
        <taxon>Bacteria</taxon>
        <taxon>Bacillati</taxon>
        <taxon>Actinomycetota</taxon>
        <taxon>Actinomycetes</taxon>
        <taxon>Micrococcales</taxon>
        <taxon>Microbacteriaceae</taxon>
        <taxon>Frigoribacterium</taxon>
    </lineage>
</organism>
<dbReference type="Proteomes" id="UP000522688">
    <property type="component" value="Unassembled WGS sequence"/>
</dbReference>
<dbReference type="GO" id="GO:0003676">
    <property type="term" value="F:nucleic acid binding"/>
    <property type="evidence" value="ECO:0007669"/>
    <property type="project" value="InterPro"/>
</dbReference>
<sequence length="214" mass="22504">MPIDFTAIDFETANSSSASACSVGLVKVRDGVVVDKVGWLIRPPAGHDEFSEWNTRIHGIVASDVIGAFGWAEQFDLIADFAGDDVFVAHNAGFDMGVIRAACAATGLTPPAWSYLCSLQVARKTYSLDSYRLPLAAAAAGFTGFSHHDALADAEACAAIVAHAALVHGADDLGELAAVAAVKVKVLKPVVLPEDDLPAEAAAPAKRRLRVFFR</sequence>
<evidence type="ECO:0000313" key="3">
    <source>
        <dbReference type="EMBL" id="MBA8813528.1"/>
    </source>
</evidence>
<evidence type="ECO:0000313" key="2">
    <source>
        <dbReference type="EMBL" id="GEK82754.1"/>
    </source>
</evidence>
<reference evidence="2 4" key="1">
    <citation type="submission" date="2019-07" db="EMBL/GenBank/DDBJ databases">
        <title>Whole genome shotgun sequence of Frigoribacterium faeni NBRC 103066.</title>
        <authorList>
            <person name="Hosoyama A."/>
            <person name="Uohara A."/>
            <person name="Ohji S."/>
            <person name="Ichikawa N."/>
        </authorList>
    </citation>
    <scope>NUCLEOTIDE SEQUENCE [LARGE SCALE GENOMIC DNA]</scope>
    <source>
        <strain evidence="2 4">NBRC 103066</strain>
    </source>
</reference>
<dbReference type="InterPro" id="IPR012337">
    <property type="entry name" value="RNaseH-like_sf"/>
</dbReference>
<dbReference type="GO" id="GO:0008408">
    <property type="term" value="F:3'-5' exonuclease activity"/>
    <property type="evidence" value="ECO:0007669"/>
    <property type="project" value="TreeGrafter"/>
</dbReference>
<dbReference type="PANTHER" id="PTHR30231:SF42">
    <property type="entry name" value="EXONUCLEASE"/>
    <property type="match status" value="1"/>
</dbReference>
<dbReference type="SMART" id="SM00479">
    <property type="entry name" value="EXOIII"/>
    <property type="match status" value="1"/>
</dbReference>
<dbReference type="SUPFAM" id="SSF53098">
    <property type="entry name" value="Ribonuclease H-like"/>
    <property type="match status" value="1"/>
</dbReference>
<evidence type="ECO:0000313" key="4">
    <source>
        <dbReference type="Proteomes" id="UP000321154"/>
    </source>
</evidence>
<protein>
    <submittedName>
        <fullName evidence="3">DNA polymerase-3 subunit epsilon</fullName>
        <ecNumber evidence="3">2.7.7.7</ecNumber>
    </submittedName>
</protein>
<keyword evidence="4" id="KW-1185">Reference proteome</keyword>
<dbReference type="EC" id="2.7.7.7" evidence="3"/>
<dbReference type="Pfam" id="PF00929">
    <property type="entry name" value="RNase_T"/>
    <property type="match status" value="1"/>
</dbReference>
<dbReference type="AlphaFoldDB" id="A0A7W3JIM3"/>
<proteinExistence type="predicted"/>
<dbReference type="Proteomes" id="UP000321154">
    <property type="component" value="Unassembled WGS sequence"/>
</dbReference>
<dbReference type="GO" id="GO:0003887">
    <property type="term" value="F:DNA-directed DNA polymerase activity"/>
    <property type="evidence" value="ECO:0007669"/>
    <property type="project" value="UniProtKB-EC"/>
</dbReference>
<evidence type="ECO:0000259" key="1">
    <source>
        <dbReference type="SMART" id="SM00479"/>
    </source>
</evidence>
<feature type="domain" description="Exonuclease" evidence="1">
    <location>
        <begin position="4"/>
        <end position="170"/>
    </location>
</feature>
<accession>A0A7W3JIM3</accession>
<dbReference type="InterPro" id="IPR013520">
    <property type="entry name" value="Ribonucl_H"/>
</dbReference>
<dbReference type="PANTHER" id="PTHR30231">
    <property type="entry name" value="DNA POLYMERASE III SUBUNIT EPSILON"/>
    <property type="match status" value="1"/>
</dbReference>
<gene>
    <name evidence="3" type="ORF">FB463_001777</name>
    <name evidence="2" type="ORF">FFA01_10630</name>
</gene>
<dbReference type="OrthoDB" id="9803913at2"/>
<reference evidence="3 5" key="2">
    <citation type="submission" date="2020-07" db="EMBL/GenBank/DDBJ databases">
        <title>Sequencing the genomes of 1000 actinobacteria strains.</title>
        <authorList>
            <person name="Klenk H.-P."/>
        </authorList>
    </citation>
    <scope>NUCLEOTIDE SEQUENCE [LARGE SCALE GENOMIC DNA]</scope>
    <source>
        <strain evidence="3 5">DSM 10309</strain>
    </source>
</reference>